<gene>
    <name evidence="2" type="ORF">ILEXP_LOCUS51287</name>
</gene>
<accession>A0ABC8UJN2</accession>
<sequence length="189" mass="21297">MIDQVGFRTLFEAELSDGLVGAVKQQMNRVSEKVEDGREIQLLARQYHCHLVAQTLIQVRLFDKRTEFLSAIRTDSSFSANNGKVQFTLSAMTLSVPNDHRTYIIHMDKSAMPAPFSTHHSWYMSTISSLSTTDGNALPTHLYTYNHVIDGLSAVLSRSHLGWLEKVSGHLATYEESFGQLHTTHTPEF</sequence>
<dbReference type="InterPro" id="IPR037045">
    <property type="entry name" value="S8pro/Inhibitor_I9_sf"/>
</dbReference>
<keyword evidence="3" id="KW-1185">Reference proteome</keyword>
<evidence type="ECO:0000259" key="1">
    <source>
        <dbReference type="Pfam" id="PF05922"/>
    </source>
</evidence>
<dbReference type="InterPro" id="IPR010259">
    <property type="entry name" value="S8pro/Inhibitor_I9"/>
</dbReference>
<proteinExistence type="predicted"/>
<evidence type="ECO:0000313" key="2">
    <source>
        <dbReference type="EMBL" id="CAK9181235.1"/>
    </source>
</evidence>
<dbReference type="Pfam" id="PF05922">
    <property type="entry name" value="Inhibitor_I9"/>
    <property type="match status" value="1"/>
</dbReference>
<dbReference type="AlphaFoldDB" id="A0ABC8UJN2"/>
<dbReference type="Proteomes" id="UP001642360">
    <property type="component" value="Unassembled WGS sequence"/>
</dbReference>
<name>A0ABC8UJN2_9AQUA</name>
<feature type="domain" description="Inhibitor I9" evidence="1">
    <location>
        <begin position="102"/>
        <end position="167"/>
    </location>
</feature>
<dbReference type="EMBL" id="CAUOFW020007969">
    <property type="protein sequence ID" value="CAK9181235.1"/>
    <property type="molecule type" value="Genomic_DNA"/>
</dbReference>
<comment type="caution">
    <text evidence="2">The sequence shown here is derived from an EMBL/GenBank/DDBJ whole genome shotgun (WGS) entry which is preliminary data.</text>
</comment>
<protein>
    <recommendedName>
        <fullName evidence="1">Inhibitor I9 domain-containing protein</fullName>
    </recommendedName>
</protein>
<reference evidence="2 3" key="1">
    <citation type="submission" date="2024-02" db="EMBL/GenBank/DDBJ databases">
        <authorList>
            <person name="Vignale AGUSTIN F."/>
            <person name="Sosa J E."/>
            <person name="Modenutti C."/>
        </authorList>
    </citation>
    <scope>NUCLEOTIDE SEQUENCE [LARGE SCALE GENOMIC DNA]</scope>
</reference>
<dbReference type="Gene3D" id="3.30.70.80">
    <property type="entry name" value="Peptidase S8 propeptide/proteinase inhibitor I9"/>
    <property type="match status" value="1"/>
</dbReference>
<organism evidence="2 3">
    <name type="scientific">Ilex paraguariensis</name>
    <name type="common">yerba mate</name>
    <dbReference type="NCBI Taxonomy" id="185542"/>
    <lineage>
        <taxon>Eukaryota</taxon>
        <taxon>Viridiplantae</taxon>
        <taxon>Streptophyta</taxon>
        <taxon>Embryophyta</taxon>
        <taxon>Tracheophyta</taxon>
        <taxon>Spermatophyta</taxon>
        <taxon>Magnoliopsida</taxon>
        <taxon>eudicotyledons</taxon>
        <taxon>Gunneridae</taxon>
        <taxon>Pentapetalae</taxon>
        <taxon>asterids</taxon>
        <taxon>campanulids</taxon>
        <taxon>Aquifoliales</taxon>
        <taxon>Aquifoliaceae</taxon>
        <taxon>Ilex</taxon>
    </lineage>
</organism>
<evidence type="ECO:0000313" key="3">
    <source>
        <dbReference type="Proteomes" id="UP001642360"/>
    </source>
</evidence>
<dbReference type="FunFam" id="3.30.70.80:FF:000003">
    <property type="entry name" value="Subtilisin-like protease SBT1.9"/>
    <property type="match status" value="1"/>
</dbReference>